<reference evidence="6 7" key="1">
    <citation type="journal article" date="2021" name="Environ. Microbiol.">
        <title>Gene family expansions and transcriptome signatures uncover fungal adaptations to wood decay.</title>
        <authorList>
            <person name="Hage H."/>
            <person name="Miyauchi S."/>
            <person name="Viragh M."/>
            <person name="Drula E."/>
            <person name="Min B."/>
            <person name="Chaduli D."/>
            <person name="Navarro D."/>
            <person name="Favel A."/>
            <person name="Norest M."/>
            <person name="Lesage-Meessen L."/>
            <person name="Balint B."/>
            <person name="Merenyi Z."/>
            <person name="de Eugenio L."/>
            <person name="Morin E."/>
            <person name="Martinez A.T."/>
            <person name="Baldrian P."/>
            <person name="Stursova M."/>
            <person name="Martinez M.J."/>
            <person name="Novotny C."/>
            <person name="Magnuson J.K."/>
            <person name="Spatafora J.W."/>
            <person name="Maurice S."/>
            <person name="Pangilinan J."/>
            <person name="Andreopoulos W."/>
            <person name="LaButti K."/>
            <person name="Hundley H."/>
            <person name="Na H."/>
            <person name="Kuo A."/>
            <person name="Barry K."/>
            <person name="Lipzen A."/>
            <person name="Henrissat B."/>
            <person name="Riley R."/>
            <person name="Ahrendt S."/>
            <person name="Nagy L.G."/>
            <person name="Grigoriev I.V."/>
            <person name="Martin F."/>
            <person name="Rosso M.N."/>
        </authorList>
    </citation>
    <scope>NUCLEOTIDE SEQUENCE [LARGE SCALE GENOMIC DNA]</scope>
    <source>
        <strain evidence="6 7">CIRM-BRFM 1785</strain>
    </source>
</reference>
<protein>
    <submittedName>
        <fullName evidence="6">Lethal giant larvae like, C-terminal-domain-containing protein</fullName>
    </submittedName>
</protein>
<comment type="similarity">
    <text evidence="1">Belongs to the WD repeat L(2)GL family.</text>
</comment>
<keyword evidence="2" id="KW-0268">Exocytosis</keyword>
<keyword evidence="7" id="KW-1185">Reference proteome</keyword>
<dbReference type="CDD" id="cd15873">
    <property type="entry name" value="R-SNARE_STXBP5_6"/>
    <property type="match status" value="1"/>
</dbReference>
<dbReference type="InterPro" id="IPR013905">
    <property type="entry name" value="Lgl_C_dom"/>
</dbReference>
<dbReference type="Pfam" id="PF08596">
    <property type="entry name" value="Lgl_C"/>
    <property type="match status" value="1"/>
</dbReference>
<comment type="caution">
    <text evidence="6">The sequence shown here is derived from an EMBL/GenBank/DDBJ whole genome shotgun (WGS) entry which is preliminary data.</text>
</comment>
<dbReference type="GeneID" id="72001303"/>
<evidence type="ECO:0000313" key="6">
    <source>
        <dbReference type="EMBL" id="KAH9837237.1"/>
    </source>
</evidence>
<evidence type="ECO:0000256" key="3">
    <source>
        <dbReference type="PROSITE-ProRule" id="PRU00221"/>
    </source>
</evidence>
<feature type="domain" description="Lethal giant larvae (Lgl)-like C-terminal" evidence="5">
    <location>
        <begin position="633"/>
        <end position="1049"/>
    </location>
</feature>
<feature type="compositionally biased region" description="Basic and acidic residues" evidence="4">
    <location>
        <begin position="1064"/>
        <end position="1074"/>
    </location>
</feature>
<dbReference type="EMBL" id="JADCUA010000009">
    <property type="protein sequence ID" value="KAH9837237.1"/>
    <property type="molecule type" value="Genomic_DNA"/>
</dbReference>
<evidence type="ECO:0000256" key="4">
    <source>
        <dbReference type="SAM" id="MobiDB-lite"/>
    </source>
</evidence>
<feature type="repeat" description="WD" evidence="3">
    <location>
        <begin position="242"/>
        <end position="276"/>
    </location>
</feature>
<name>A0ABQ8KIL6_9APHY</name>
<gene>
    <name evidence="6" type="ORF">C8Q71DRAFT_707590</name>
</gene>
<feature type="region of interest" description="Disordered" evidence="4">
    <location>
        <begin position="1041"/>
        <end position="1083"/>
    </location>
</feature>
<organism evidence="6 7">
    <name type="scientific">Rhodofomes roseus</name>
    <dbReference type="NCBI Taxonomy" id="34475"/>
    <lineage>
        <taxon>Eukaryota</taxon>
        <taxon>Fungi</taxon>
        <taxon>Dikarya</taxon>
        <taxon>Basidiomycota</taxon>
        <taxon>Agaricomycotina</taxon>
        <taxon>Agaricomycetes</taxon>
        <taxon>Polyporales</taxon>
        <taxon>Rhodofomes</taxon>
    </lineage>
</organism>
<dbReference type="PANTHER" id="PTHR10241:SF25">
    <property type="entry name" value="TOMOSYN, ISOFORM C"/>
    <property type="match status" value="1"/>
</dbReference>
<accession>A0ABQ8KIL6</accession>
<dbReference type="Proteomes" id="UP000814176">
    <property type="component" value="Unassembled WGS sequence"/>
</dbReference>
<keyword evidence="3" id="KW-0853">WD repeat</keyword>
<dbReference type="InterPro" id="IPR036322">
    <property type="entry name" value="WD40_repeat_dom_sf"/>
</dbReference>
<dbReference type="Gene3D" id="2.130.10.10">
    <property type="entry name" value="YVTN repeat-like/Quinoprotein amine dehydrogenase"/>
    <property type="match status" value="2"/>
</dbReference>
<evidence type="ECO:0000259" key="5">
    <source>
        <dbReference type="Pfam" id="PF08596"/>
    </source>
</evidence>
<dbReference type="RefSeq" id="XP_047779406.1">
    <property type="nucleotide sequence ID" value="XM_047920571.1"/>
</dbReference>
<evidence type="ECO:0000256" key="2">
    <source>
        <dbReference type="ARBA" id="ARBA00022483"/>
    </source>
</evidence>
<sequence length="1147" mass="123065">MLFKHDKSHVDLSLELSDEIDWQAGTLRHVRHHLDITALATEPVSGLLAIGLISGQVVLYGSPGVECTLHLSDPPGARASFLSFAETLFRLLCVDDRHRLHIWDLSTLGKPRLLKVVHLPQAVNYFTVSPSHTHAFIALANGEIKTYDLLCMRMSPYNIPSDAWAQYEEKVHASGMPVIHTPGSEQVVDVIIHPRDLNLLFVAYGGGVILTDLKQRSTIRTYELVLGPGAPGGTGYTAPDILLPRRPSVTALAIHPSGHVLAVGYADGTIAYWALEDEDHPLFVRTLDEEEDVFAVDVTKLEAALSASDNSKGTERHTEIREPIFKLAWSGFPNSSDPRGGDTVLTILGGLSPNSPPGLTTFLMSPLNPPAPPDAATTKMPSQPSLHPDVRAAMQESLFPLDSHIYHTASAVQDFLLIPRSNPHFSGTWDPHAILLLSDSDLDPTGSTRIVDAFEFPPPTFIASLMVPSTPGADDLDDPSVALSQELATTLESMSLSSDPRQLRLPWAFWTVAGSALFKVDKEAYRRLEGESLDDALPIKGGKAWVEDTEGQMKLLKFQPHHILVTHDHDLVIRFQDLSAQLLTSSPDSPMQSSFPSALPALTIELGPLLHDPSLRLTALQSSAAAIEPRPSAVQSIHLAPESLECVTVMNNGAVILSRFDAEGAASSSEISDEELVSLTHVPVRSKLRYRPYLAVRAGRGHVSACAISDIGKSIISSQTTYTWIYNGYAGFLAVAYSSGALLVVDMRGPRVILRNAPTSKKDHRHSFLGAKREPIVALTWTACPIESDPIPRIRLIATTSSGTASIYTVSRSSSGAFAIPDPPVFVDAASHPLPSGSFVLDAKTGVRVAADRQGLSTVLEANGAEGVGRRCVWVSAGTKGARCVADLDGDKLGKADWPSKAGAVVGVDVVEKNGGCALVVFTDRGEALIYSLPFLEHLHTLQLPQTSLSHISTDSTGDYLTHILEPMTATGIARQTVYGTLFATRRSAPYAAPLVDFMAGHGSVPSQPAPVPLEPQTVIGSVLGYLGRGVTTGAEIDMLLAGPDRPEPPKSIYDPTGRLPAAQHDEKGKDKDTGAAGASSVKAASAQMSSGVSDLYNRLGSALAERGEMLGNLEEQFNSLEQGSKNMVAQAQKMAAQQSAKRWFGF</sequence>
<evidence type="ECO:0000256" key="1">
    <source>
        <dbReference type="ARBA" id="ARBA00008070"/>
    </source>
</evidence>
<dbReference type="InterPro" id="IPR001680">
    <property type="entry name" value="WD40_rpt"/>
</dbReference>
<evidence type="ECO:0000313" key="7">
    <source>
        <dbReference type="Proteomes" id="UP000814176"/>
    </source>
</evidence>
<proteinExistence type="inferred from homology"/>
<dbReference type="PROSITE" id="PS50082">
    <property type="entry name" value="WD_REPEATS_2"/>
    <property type="match status" value="1"/>
</dbReference>
<dbReference type="InterPro" id="IPR015943">
    <property type="entry name" value="WD40/YVTN_repeat-like_dom_sf"/>
</dbReference>
<dbReference type="PANTHER" id="PTHR10241">
    <property type="entry name" value="LETHAL 2 GIANT LARVAE PROTEIN"/>
    <property type="match status" value="1"/>
</dbReference>
<dbReference type="SUPFAM" id="SSF50978">
    <property type="entry name" value="WD40 repeat-like"/>
    <property type="match status" value="1"/>
</dbReference>